<feature type="domain" description="Peptide-N-glycosidase F N-terminal" evidence="4">
    <location>
        <begin position="424"/>
        <end position="544"/>
    </location>
</feature>
<feature type="chain" id="PRO_5027006396" evidence="3">
    <location>
        <begin position="26"/>
        <end position="825"/>
    </location>
</feature>
<dbReference type="Proteomes" id="UP000441333">
    <property type="component" value="Unassembled WGS sequence"/>
</dbReference>
<dbReference type="InterPro" id="IPR015197">
    <property type="entry name" value="PngaseF_C"/>
</dbReference>
<evidence type="ECO:0000259" key="4">
    <source>
        <dbReference type="SMART" id="SM01290"/>
    </source>
</evidence>
<dbReference type="InterPro" id="IPR015196">
    <property type="entry name" value="PngaseF_N"/>
</dbReference>
<keyword evidence="2" id="KW-1015">Disulfide bond</keyword>
<dbReference type="SMART" id="SM01290">
    <property type="entry name" value="N-glycanase_N"/>
    <property type="match status" value="1"/>
</dbReference>
<protein>
    <submittedName>
        <fullName evidence="5">T9SS type A sorting domain-containing protein</fullName>
    </submittedName>
</protein>
<accession>A0A6N6MAY8</accession>
<evidence type="ECO:0000313" key="5">
    <source>
        <dbReference type="EMBL" id="KAB1067720.1"/>
    </source>
</evidence>
<evidence type="ECO:0000256" key="3">
    <source>
        <dbReference type="SAM" id="SignalP"/>
    </source>
</evidence>
<dbReference type="EMBL" id="WAAT01000044">
    <property type="protein sequence ID" value="KAB1067720.1"/>
    <property type="molecule type" value="Genomic_DNA"/>
</dbReference>
<name>A0A6N6MAY8_9FLAO</name>
<proteinExistence type="predicted"/>
<dbReference type="Pfam" id="PF18962">
    <property type="entry name" value="Por_Secre_tail"/>
    <property type="match status" value="1"/>
</dbReference>
<dbReference type="SUPFAM" id="SSF49742">
    <property type="entry name" value="PHM/PNGase F"/>
    <property type="match status" value="2"/>
</dbReference>
<dbReference type="InterPro" id="IPR008977">
    <property type="entry name" value="PHM/PNGase_F_dom_sf"/>
</dbReference>
<dbReference type="NCBIfam" id="TIGR04183">
    <property type="entry name" value="Por_Secre_tail"/>
    <property type="match status" value="1"/>
</dbReference>
<keyword evidence="1 3" id="KW-0732">Signal</keyword>
<dbReference type="Pfam" id="PF09113">
    <property type="entry name" value="N-glycanase_C"/>
    <property type="match status" value="1"/>
</dbReference>
<comment type="caution">
    <text evidence="5">The sequence shown here is derived from an EMBL/GenBank/DDBJ whole genome shotgun (WGS) entry which is preliminary data.</text>
</comment>
<sequence length="825" mass="90659">MIMRLFKQLLFTLFLFQAAMTFGQASFEIIGQPAEIHPDGTLIPSDPFVFVVRDIPNGQNNEVLFSLYPYARGVLVDLGATAPGWQSGSDKVRMRLSTLNDEDINNGYFKTETVDNGNGTFTKTYTISNVSIDATFGSTAKGGGLTAGLSYAPVVRIVQANAQILDSTGQMATGDNPFEVDQESLDRSPDYITTSFAFSYYPPEENQTTGGGKLPHVISTASIDLYTDDTGSGKQNQIILFDSQVVKKYSTAGPFTVSATSSSGLTDMNYSVVSGPATISGNTVTLEGNSGGVVTIKATQVGDANYNPSENYLQFDVVDLSIYSPSITTQLTEDYPLEMPALYAYPIYVTSSIEEPGLLSIDRVEITVNDETITTSGENGAFFGLWTPDSYGFHTIKIVSYATNGTSTTMTKNIEVTNTIASQNVQTMDEVLIEYEITGQWHYGTYSMPQHVGGYNEIIANMIVECPSNTGDCDDWDRLAYVDVKGPDGNWIQIIRYVTPYKIGCSHTIDLTDYASLLQGEVQFRMYIETYGTGGWQISLDFDFEKGTPEYLYSKVDELWDGSWELGNPTNLQSTPVINYTYDSNILSSHLRLSTTGHGWGSNNSQNAAEFFRANNYIDVNGVQHYTQDLWNNCYPNPDNCNAQYGTYRTSRAGWCPGSIAPPNIIDMSSQVAKGTVDFRYRFDPTYVDYCHPNNPDCISQVTCPDCNDTFIAQYVIDGQLINFSNIPLIQGTLGIEEVDNTAHYKLLAYPNPSNGIFQITTTGTFGRSIVEIISVSGEIIKSYAIDSSEQLNNTTFNLSSLAKGLYFVTIENNAGLGNLKIIIK</sequence>
<evidence type="ECO:0000313" key="6">
    <source>
        <dbReference type="Proteomes" id="UP000441333"/>
    </source>
</evidence>
<organism evidence="5 6">
    <name type="scientific">Pseudotamlana haliotis</name>
    <dbReference type="NCBI Taxonomy" id="2614804"/>
    <lineage>
        <taxon>Bacteria</taxon>
        <taxon>Pseudomonadati</taxon>
        <taxon>Bacteroidota</taxon>
        <taxon>Flavobacteriia</taxon>
        <taxon>Flavobacteriales</taxon>
        <taxon>Flavobacteriaceae</taxon>
        <taxon>Pseudotamlana</taxon>
    </lineage>
</organism>
<evidence type="ECO:0000256" key="1">
    <source>
        <dbReference type="ARBA" id="ARBA00022729"/>
    </source>
</evidence>
<dbReference type="InterPro" id="IPR026444">
    <property type="entry name" value="Secre_tail"/>
</dbReference>
<reference evidence="5 6" key="1">
    <citation type="submission" date="2019-09" db="EMBL/GenBank/DDBJ databases">
        <authorList>
            <person name="Cao W.R."/>
        </authorList>
    </citation>
    <scope>NUCLEOTIDE SEQUENCE [LARGE SCALE GENOMIC DNA]</scope>
    <source>
        <strain evidence="5 6">B1N29</strain>
    </source>
</reference>
<dbReference type="AlphaFoldDB" id="A0A6N6MAY8"/>
<dbReference type="GO" id="GO:0016715">
    <property type="term" value="F:oxidoreductase activity, acting on paired donors, with incorporation or reduction of molecular oxygen, reduced ascorbate as one donor, and incorporation of one atom of oxygen"/>
    <property type="evidence" value="ECO:0007669"/>
    <property type="project" value="InterPro"/>
</dbReference>
<dbReference type="Gene3D" id="2.60.120.230">
    <property type="match status" value="2"/>
</dbReference>
<keyword evidence="6" id="KW-1185">Reference proteome</keyword>
<dbReference type="InterPro" id="IPR014784">
    <property type="entry name" value="Cu2_ascorb_mOase-like_C"/>
</dbReference>
<evidence type="ECO:0000256" key="2">
    <source>
        <dbReference type="ARBA" id="ARBA00023157"/>
    </source>
</evidence>
<feature type="signal peptide" evidence="3">
    <location>
        <begin position="1"/>
        <end position="25"/>
    </location>
</feature>
<gene>
    <name evidence="5" type="ORF">F6U93_08935</name>
</gene>